<comment type="caution">
    <text evidence="1">The sequence shown here is derived from an EMBL/GenBank/DDBJ whole genome shotgun (WGS) entry which is preliminary data.</text>
</comment>
<proteinExistence type="predicted"/>
<keyword evidence="2" id="KW-1185">Reference proteome</keyword>
<reference evidence="1 2" key="1">
    <citation type="journal article" date="2022" name="Plant J.">
        <title>Chromosome-level genome of Camellia lanceoleosa provides a valuable resource for understanding genome evolution and self-incompatibility.</title>
        <authorList>
            <person name="Gong W."/>
            <person name="Xiao S."/>
            <person name="Wang L."/>
            <person name="Liao Z."/>
            <person name="Chang Y."/>
            <person name="Mo W."/>
            <person name="Hu G."/>
            <person name="Li W."/>
            <person name="Zhao G."/>
            <person name="Zhu H."/>
            <person name="Hu X."/>
            <person name="Ji K."/>
            <person name="Xiang X."/>
            <person name="Song Q."/>
            <person name="Yuan D."/>
            <person name="Jin S."/>
            <person name="Zhang L."/>
        </authorList>
    </citation>
    <scope>NUCLEOTIDE SEQUENCE [LARGE SCALE GENOMIC DNA]</scope>
    <source>
        <strain evidence="1">SQ_2022a</strain>
    </source>
</reference>
<organism evidence="1 2">
    <name type="scientific">Camellia lanceoleosa</name>
    <dbReference type="NCBI Taxonomy" id="1840588"/>
    <lineage>
        <taxon>Eukaryota</taxon>
        <taxon>Viridiplantae</taxon>
        <taxon>Streptophyta</taxon>
        <taxon>Embryophyta</taxon>
        <taxon>Tracheophyta</taxon>
        <taxon>Spermatophyta</taxon>
        <taxon>Magnoliopsida</taxon>
        <taxon>eudicotyledons</taxon>
        <taxon>Gunneridae</taxon>
        <taxon>Pentapetalae</taxon>
        <taxon>asterids</taxon>
        <taxon>Ericales</taxon>
        <taxon>Theaceae</taxon>
        <taxon>Camellia</taxon>
    </lineage>
</organism>
<evidence type="ECO:0000313" key="1">
    <source>
        <dbReference type="EMBL" id="KAI8005528.1"/>
    </source>
</evidence>
<gene>
    <name evidence="1" type="ORF">LOK49_LG08G00468</name>
</gene>
<protein>
    <submittedName>
        <fullName evidence="1">Uncharacterized protein</fullName>
    </submittedName>
</protein>
<sequence length="66" mass="7382">MRQGAVGGRPLAVQGYTPFMTSNKDILATKLVHRNDTGKQAMLKFVLGLFVVSEPFSNSKHFFRCH</sequence>
<dbReference type="Proteomes" id="UP001060215">
    <property type="component" value="Chromosome 9"/>
</dbReference>
<name>A0ACC0GY20_9ERIC</name>
<evidence type="ECO:0000313" key="2">
    <source>
        <dbReference type="Proteomes" id="UP001060215"/>
    </source>
</evidence>
<accession>A0ACC0GY20</accession>
<dbReference type="EMBL" id="CM045766">
    <property type="protein sequence ID" value="KAI8005528.1"/>
    <property type="molecule type" value="Genomic_DNA"/>
</dbReference>